<dbReference type="SUPFAM" id="SSF52374">
    <property type="entry name" value="Nucleotidylyl transferase"/>
    <property type="match status" value="1"/>
</dbReference>
<proteinExistence type="inferred from homology"/>
<dbReference type="InterPro" id="IPR033910">
    <property type="entry name" value="GluRS_core"/>
</dbReference>
<dbReference type="InterPro" id="IPR008925">
    <property type="entry name" value="aa_tRNA-synth_I_cd-bd_sf"/>
</dbReference>
<feature type="domain" description="Glutamyl/glutaminyl-tRNA synthetase class Ib catalytic" evidence="9">
    <location>
        <begin position="4"/>
        <end position="311"/>
    </location>
</feature>
<comment type="caution">
    <text evidence="7">Lacks conserved residue(s) required for the propagation of feature annotation.</text>
</comment>
<dbReference type="Pfam" id="PF00749">
    <property type="entry name" value="tRNA-synt_1c"/>
    <property type="match status" value="1"/>
</dbReference>
<evidence type="ECO:0000256" key="4">
    <source>
        <dbReference type="ARBA" id="ARBA00022840"/>
    </source>
</evidence>
<dbReference type="GO" id="GO:0005524">
    <property type="term" value="F:ATP binding"/>
    <property type="evidence" value="ECO:0007669"/>
    <property type="project" value="UniProtKB-UniRule"/>
</dbReference>
<name>A0A6J4NC88_9BACT</name>
<dbReference type="PANTHER" id="PTHR43311:SF2">
    <property type="entry name" value="GLUTAMATE--TRNA LIGASE, MITOCHONDRIAL-RELATED"/>
    <property type="match status" value="1"/>
</dbReference>
<evidence type="ECO:0000256" key="3">
    <source>
        <dbReference type="ARBA" id="ARBA00022741"/>
    </source>
</evidence>
<protein>
    <recommendedName>
        <fullName evidence="7">Glutamate--tRNA ligase</fullName>
        <ecNumber evidence="7">6.1.1.17</ecNumber>
    </recommendedName>
    <alternativeName>
        <fullName evidence="7">Glutamyl-tRNA synthetase</fullName>
        <shortName evidence="7">GluRS</shortName>
    </alternativeName>
</protein>
<evidence type="ECO:0000259" key="10">
    <source>
        <dbReference type="Pfam" id="PF19269"/>
    </source>
</evidence>
<comment type="function">
    <text evidence="7">Catalyzes the attachment of glutamate to tRNA(Glu) in a two-step reaction: glutamate is first activated by ATP to form Glu-AMP and then transferred to the acceptor end of tRNA(Glu).</text>
</comment>
<keyword evidence="7" id="KW-0963">Cytoplasm</keyword>
<accession>A0A6J4NC88</accession>
<feature type="domain" description="Aminoacyl-tRNA synthetase class I anticodon-binding" evidence="10">
    <location>
        <begin position="354"/>
        <end position="489"/>
    </location>
</feature>
<dbReference type="GO" id="GO:0004818">
    <property type="term" value="F:glutamate-tRNA ligase activity"/>
    <property type="evidence" value="ECO:0007669"/>
    <property type="project" value="UniProtKB-UniRule"/>
</dbReference>
<dbReference type="EMBL" id="CADCUR010000043">
    <property type="protein sequence ID" value="CAA9383908.1"/>
    <property type="molecule type" value="Genomic_DNA"/>
</dbReference>
<comment type="subcellular location">
    <subcellularLocation>
        <location evidence="7">Cytoplasm</location>
    </subcellularLocation>
</comment>
<evidence type="ECO:0000256" key="2">
    <source>
        <dbReference type="ARBA" id="ARBA00022598"/>
    </source>
</evidence>
<evidence type="ECO:0000256" key="5">
    <source>
        <dbReference type="ARBA" id="ARBA00022917"/>
    </source>
</evidence>
<dbReference type="InterPro" id="IPR000924">
    <property type="entry name" value="Glu/Gln-tRNA-synth"/>
</dbReference>
<evidence type="ECO:0000256" key="8">
    <source>
        <dbReference type="SAM" id="MobiDB-lite"/>
    </source>
</evidence>
<organism evidence="11">
    <name type="scientific">uncultured Pyrinomonadaceae bacterium</name>
    <dbReference type="NCBI Taxonomy" id="2283094"/>
    <lineage>
        <taxon>Bacteria</taxon>
        <taxon>Pseudomonadati</taxon>
        <taxon>Acidobacteriota</taxon>
        <taxon>Blastocatellia</taxon>
        <taxon>Blastocatellales</taxon>
        <taxon>Pyrinomonadaceae</taxon>
        <taxon>environmental samples</taxon>
    </lineage>
</organism>
<dbReference type="InterPro" id="IPR045462">
    <property type="entry name" value="aa-tRNA-synth_I_cd-bd"/>
</dbReference>
<evidence type="ECO:0000259" key="9">
    <source>
        <dbReference type="Pfam" id="PF00749"/>
    </source>
</evidence>
<comment type="subunit">
    <text evidence="7">Monomer.</text>
</comment>
<sequence length="494" mass="56628">MTTRVRFAPSPTGYLHIGSARTALFNYLFAKHVGGKFLLRIEDTDIERSTDESTRSILEGLQWLELQHDEEIVYQSNNAPKHRAVALKLLNEGKAYRDFTPREERSGADVKAAIQERAREQKDMRDNPFRDLPKEESDRKADAGEPFAIRLKVGASGKTIFDDAVYGFQERDYSEIEDLVLLRSDGHPLYNLAVVCDDIEMRITHVIRGQDHLTNTHKQVLIYEALNAEKPTFAHLPLILAPNKGKLSKRKHGEVVSMTTYRDNGFVAAAFRNFLVLLGWSAGEEKEIYTMDELVSKFSLDHIHKNNAVFNFDANDPRHWTDDKALWMNAEYIRTMPLEDLIPLVKAELKSAKLWRDEYEDDDKIHFEKTVDLIRERFFTLKDFSSQGRAFFSEDFDFDEAAIAKNLKKFSELQTWLPELAETLETVEDFTHDTLETVIKQFAEEKGGKFGVIMNGARTLLTGLAVGPSMLAVFETLGKEKTIRRLKSQIAWSQ</sequence>
<evidence type="ECO:0000256" key="7">
    <source>
        <dbReference type="HAMAP-Rule" id="MF_00022"/>
    </source>
</evidence>
<comment type="catalytic activity">
    <reaction evidence="7">
        <text>tRNA(Glu) + L-glutamate + ATP = L-glutamyl-tRNA(Glu) + AMP + diphosphate</text>
        <dbReference type="Rhea" id="RHEA:23540"/>
        <dbReference type="Rhea" id="RHEA-COMP:9663"/>
        <dbReference type="Rhea" id="RHEA-COMP:9680"/>
        <dbReference type="ChEBI" id="CHEBI:29985"/>
        <dbReference type="ChEBI" id="CHEBI:30616"/>
        <dbReference type="ChEBI" id="CHEBI:33019"/>
        <dbReference type="ChEBI" id="CHEBI:78442"/>
        <dbReference type="ChEBI" id="CHEBI:78520"/>
        <dbReference type="ChEBI" id="CHEBI:456215"/>
        <dbReference type="EC" id="6.1.1.17"/>
    </reaction>
</comment>
<dbReference type="InterPro" id="IPR004527">
    <property type="entry name" value="Glu-tRNA-ligase_bac/mito"/>
</dbReference>
<gene>
    <name evidence="7" type="primary">gltX</name>
    <name evidence="11" type="ORF">AVDCRST_MAG74-563</name>
</gene>
<keyword evidence="4 7" id="KW-0067">ATP-binding</keyword>
<dbReference type="EC" id="6.1.1.17" evidence="7"/>
<evidence type="ECO:0000256" key="6">
    <source>
        <dbReference type="ARBA" id="ARBA00023146"/>
    </source>
</evidence>
<evidence type="ECO:0000256" key="1">
    <source>
        <dbReference type="ARBA" id="ARBA00007894"/>
    </source>
</evidence>
<keyword evidence="2 7" id="KW-0436">Ligase</keyword>
<feature type="binding site" evidence="7">
    <location>
        <position position="249"/>
    </location>
    <ligand>
        <name>ATP</name>
        <dbReference type="ChEBI" id="CHEBI:30616"/>
    </ligand>
</feature>
<dbReference type="Pfam" id="PF19269">
    <property type="entry name" value="Anticodon_2"/>
    <property type="match status" value="1"/>
</dbReference>
<dbReference type="CDD" id="cd00808">
    <property type="entry name" value="GluRS_core"/>
    <property type="match status" value="1"/>
</dbReference>
<keyword evidence="3 7" id="KW-0547">Nucleotide-binding</keyword>
<dbReference type="InterPro" id="IPR014729">
    <property type="entry name" value="Rossmann-like_a/b/a_fold"/>
</dbReference>
<dbReference type="GO" id="GO:0006424">
    <property type="term" value="P:glutamyl-tRNA aminoacylation"/>
    <property type="evidence" value="ECO:0007669"/>
    <property type="project" value="UniProtKB-UniRule"/>
</dbReference>
<evidence type="ECO:0000313" key="11">
    <source>
        <dbReference type="EMBL" id="CAA9383908.1"/>
    </source>
</evidence>
<dbReference type="AlphaFoldDB" id="A0A6J4NC88"/>
<comment type="similarity">
    <text evidence="1 7">Belongs to the class-I aminoacyl-tRNA synthetase family. Glutamate--tRNA ligase type 1 subfamily.</text>
</comment>
<dbReference type="GO" id="GO:0000049">
    <property type="term" value="F:tRNA binding"/>
    <property type="evidence" value="ECO:0007669"/>
    <property type="project" value="InterPro"/>
</dbReference>
<dbReference type="NCBIfam" id="TIGR00464">
    <property type="entry name" value="gltX_bact"/>
    <property type="match status" value="1"/>
</dbReference>
<dbReference type="SUPFAM" id="SSF48163">
    <property type="entry name" value="An anticodon-binding domain of class I aminoacyl-tRNA synthetases"/>
    <property type="match status" value="1"/>
</dbReference>
<dbReference type="Gene3D" id="3.40.50.620">
    <property type="entry name" value="HUPs"/>
    <property type="match status" value="1"/>
</dbReference>
<dbReference type="InterPro" id="IPR020058">
    <property type="entry name" value="Glu/Gln-tRNA-synth_Ib_cat-dom"/>
</dbReference>
<feature type="short sequence motif" description="'KMSKS' region" evidence="7">
    <location>
        <begin position="246"/>
        <end position="250"/>
    </location>
</feature>
<keyword evidence="6 7" id="KW-0030">Aminoacyl-tRNA synthetase</keyword>
<dbReference type="Gene3D" id="1.10.10.350">
    <property type="match status" value="1"/>
</dbReference>
<dbReference type="GO" id="GO:0008270">
    <property type="term" value="F:zinc ion binding"/>
    <property type="evidence" value="ECO:0007669"/>
    <property type="project" value="InterPro"/>
</dbReference>
<reference evidence="11" key="1">
    <citation type="submission" date="2020-02" db="EMBL/GenBank/DDBJ databases">
        <authorList>
            <person name="Meier V. D."/>
        </authorList>
    </citation>
    <scope>NUCLEOTIDE SEQUENCE</scope>
    <source>
        <strain evidence="11">AVDCRST_MAG74</strain>
    </source>
</reference>
<feature type="short sequence motif" description="'HIGH' region" evidence="7">
    <location>
        <begin position="9"/>
        <end position="19"/>
    </location>
</feature>
<dbReference type="PANTHER" id="PTHR43311">
    <property type="entry name" value="GLUTAMATE--TRNA LIGASE"/>
    <property type="match status" value="1"/>
</dbReference>
<dbReference type="HAMAP" id="MF_00022">
    <property type="entry name" value="Glu_tRNA_synth_type1"/>
    <property type="match status" value="1"/>
</dbReference>
<keyword evidence="5 7" id="KW-0648">Protein biosynthesis</keyword>
<dbReference type="GO" id="GO:0005829">
    <property type="term" value="C:cytosol"/>
    <property type="evidence" value="ECO:0007669"/>
    <property type="project" value="TreeGrafter"/>
</dbReference>
<feature type="region of interest" description="Disordered" evidence="8">
    <location>
        <begin position="116"/>
        <end position="143"/>
    </location>
</feature>
<dbReference type="InterPro" id="IPR020751">
    <property type="entry name" value="aa-tRNA-synth_I_codon-bd_sub2"/>
</dbReference>
<dbReference type="PRINTS" id="PR00987">
    <property type="entry name" value="TRNASYNTHGLU"/>
</dbReference>
<dbReference type="InterPro" id="IPR049940">
    <property type="entry name" value="GluQ/Sye"/>
</dbReference>